<protein>
    <submittedName>
        <fullName evidence="2">Uncharacterized protein</fullName>
    </submittedName>
</protein>
<evidence type="ECO:0000313" key="2">
    <source>
        <dbReference type="EMBL" id="GHJ88989.1"/>
    </source>
</evidence>
<dbReference type="PANTHER" id="PTHR34286:SF1">
    <property type="entry name" value="TRANSMEMBRANE PROTEIN"/>
    <property type="match status" value="1"/>
</dbReference>
<gene>
    <name evidence="2" type="ORF">NliqN6_5391</name>
</gene>
<keyword evidence="1" id="KW-0472">Membrane</keyword>
<name>A0A8H3YGP6_9TREE</name>
<evidence type="ECO:0000256" key="1">
    <source>
        <dbReference type="SAM" id="Phobius"/>
    </source>
</evidence>
<sequence>MGGGGQYPYPKEVWSPAGGWWSRPANWRTNTFVCITGIIVATAGVWKISARNEIRHARPTKEIPSAMWSPHAAEIGVRKE</sequence>
<evidence type="ECO:0000313" key="3">
    <source>
        <dbReference type="Proteomes" id="UP000620104"/>
    </source>
</evidence>
<dbReference type="Proteomes" id="UP000620104">
    <property type="component" value="Unassembled WGS sequence"/>
</dbReference>
<organism evidence="2 3">
    <name type="scientific">Naganishia liquefaciens</name>
    <dbReference type="NCBI Taxonomy" id="104408"/>
    <lineage>
        <taxon>Eukaryota</taxon>
        <taxon>Fungi</taxon>
        <taxon>Dikarya</taxon>
        <taxon>Basidiomycota</taxon>
        <taxon>Agaricomycotina</taxon>
        <taxon>Tremellomycetes</taxon>
        <taxon>Filobasidiales</taxon>
        <taxon>Filobasidiaceae</taxon>
        <taxon>Naganishia</taxon>
    </lineage>
</organism>
<accession>A0A8H3YGP6</accession>
<proteinExistence type="predicted"/>
<reference evidence="2" key="1">
    <citation type="submission" date="2020-07" db="EMBL/GenBank/DDBJ databases">
        <title>Draft Genome Sequence of a Deep-Sea Yeast, Naganishia (Cryptococcus) liquefaciens strain N6.</title>
        <authorList>
            <person name="Han Y.W."/>
            <person name="Kajitani R."/>
            <person name="Morimoto H."/>
            <person name="Parhat M."/>
            <person name="Tsubouchi H."/>
            <person name="Bakenova O."/>
            <person name="Ogata M."/>
            <person name="Argunhan B."/>
            <person name="Aoki R."/>
            <person name="Kajiwara S."/>
            <person name="Itoh T."/>
            <person name="Iwasaki H."/>
        </authorList>
    </citation>
    <scope>NUCLEOTIDE SEQUENCE</scope>
    <source>
        <strain evidence="2">N6</strain>
    </source>
</reference>
<comment type="caution">
    <text evidence="2">The sequence shown here is derived from an EMBL/GenBank/DDBJ whole genome shotgun (WGS) entry which is preliminary data.</text>
</comment>
<dbReference type="AlphaFoldDB" id="A0A8H3YGP6"/>
<feature type="transmembrane region" description="Helical" evidence="1">
    <location>
        <begin position="29"/>
        <end position="48"/>
    </location>
</feature>
<dbReference type="PANTHER" id="PTHR34286">
    <property type="entry name" value="TRANSMEMBRANE PROTEIN"/>
    <property type="match status" value="1"/>
</dbReference>
<keyword evidence="1" id="KW-0812">Transmembrane</keyword>
<dbReference type="OrthoDB" id="2100988at2759"/>
<keyword evidence="3" id="KW-1185">Reference proteome</keyword>
<dbReference type="EMBL" id="BLZA01000032">
    <property type="protein sequence ID" value="GHJ88989.1"/>
    <property type="molecule type" value="Genomic_DNA"/>
</dbReference>
<keyword evidence="1" id="KW-1133">Transmembrane helix</keyword>